<reference evidence="2 3" key="1">
    <citation type="submission" date="2024-02" db="EMBL/GenBank/DDBJ databases">
        <authorList>
            <person name="Chen Y."/>
            <person name="Shah S."/>
            <person name="Dougan E. K."/>
            <person name="Thang M."/>
            <person name="Chan C."/>
        </authorList>
    </citation>
    <scope>NUCLEOTIDE SEQUENCE [LARGE SCALE GENOMIC DNA]</scope>
</reference>
<dbReference type="EMBL" id="CAXAMN010002592">
    <property type="protein sequence ID" value="CAK9000384.1"/>
    <property type="molecule type" value="Genomic_DNA"/>
</dbReference>
<sequence>MADGCLPACDISRDVKNFKPAGAALRAKVVSAGFPCQDAFDVEPNLDAPWNADSSLPVEEWLTEFQSEQDRQRLKTMGNLVVPLQAAKALSVLSHVRRELD</sequence>
<evidence type="ECO:0000313" key="1">
    <source>
        <dbReference type="EMBL" id="CAK9000384.1"/>
    </source>
</evidence>
<protein>
    <submittedName>
        <fullName evidence="2">Uncharacterized protein</fullName>
    </submittedName>
</protein>
<keyword evidence="3" id="KW-1185">Reference proteome</keyword>
<proteinExistence type="predicted"/>
<organism evidence="2 3">
    <name type="scientific">Durusdinium trenchii</name>
    <dbReference type="NCBI Taxonomy" id="1381693"/>
    <lineage>
        <taxon>Eukaryota</taxon>
        <taxon>Sar</taxon>
        <taxon>Alveolata</taxon>
        <taxon>Dinophyceae</taxon>
        <taxon>Suessiales</taxon>
        <taxon>Symbiodiniaceae</taxon>
        <taxon>Durusdinium</taxon>
    </lineage>
</organism>
<accession>A0ABP0R222</accession>
<dbReference type="EMBL" id="CAXAMN010025328">
    <property type="protein sequence ID" value="CAK9094333.1"/>
    <property type="molecule type" value="Genomic_DNA"/>
</dbReference>
<gene>
    <name evidence="2" type="ORF">CCMP2556_LOCUS44996</name>
    <name evidence="1" type="ORF">CCMP2556_LOCUS6050</name>
</gene>
<evidence type="ECO:0000313" key="2">
    <source>
        <dbReference type="EMBL" id="CAK9094333.1"/>
    </source>
</evidence>
<comment type="caution">
    <text evidence="2">The sequence shown here is derived from an EMBL/GenBank/DDBJ whole genome shotgun (WGS) entry which is preliminary data.</text>
</comment>
<name>A0ABP0R222_9DINO</name>
<evidence type="ECO:0000313" key="3">
    <source>
        <dbReference type="Proteomes" id="UP001642484"/>
    </source>
</evidence>
<dbReference type="Proteomes" id="UP001642484">
    <property type="component" value="Unassembled WGS sequence"/>
</dbReference>